<comment type="similarity">
    <text evidence="3">Belongs to the DNA polymerase type-B-like family.</text>
</comment>
<dbReference type="GO" id="GO:1990817">
    <property type="term" value="F:poly(A) RNA polymerase activity"/>
    <property type="evidence" value="ECO:0007669"/>
    <property type="project" value="UniProtKB-EC"/>
</dbReference>
<organism evidence="10 11">
    <name type="scientific">Schizosaccharomyces osmophilus</name>
    <dbReference type="NCBI Taxonomy" id="2545709"/>
    <lineage>
        <taxon>Eukaryota</taxon>
        <taxon>Fungi</taxon>
        <taxon>Dikarya</taxon>
        <taxon>Ascomycota</taxon>
        <taxon>Taphrinomycotina</taxon>
        <taxon>Schizosaccharomycetes</taxon>
        <taxon>Schizosaccharomycetales</taxon>
        <taxon>Schizosaccharomycetaceae</taxon>
        <taxon>Schizosaccharomyces</taxon>
    </lineage>
</organism>
<dbReference type="SUPFAM" id="SSF81631">
    <property type="entry name" value="PAP/OAS1 substrate-binding domain"/>
    <property type="match status" value="1"/>
</dbReference>
<dbReference type="InterPro" id="IPR043519">
    <property type="entry name" value="NT_sf"/>
</dbReference>
<evidence type="ECO:0000256" key="6">
    <source>
        <dbReference type="ARBA" id="ARBA00022723"/>
    </source>
</evidence>
<keyword evidence="7" id="KW-0460">Magnesium</keyword>
<accession>A0AAE9WAD2</accession>
<feature type="domain" description="Poly(A) RNA polymerase mitochondrial-like central palm" evidence="9">
    <location>
        <begin position="46"/>
        <end position="193"/>
    </location>
</feature>
<dbReference type="AlphaFoldDB" id="A0AAE9WAD2"/>
<dbReference type="GO" id="GO:0010468">
    <property type="term" value="P:regulation of gene expression"/>
    <property type="evidence" value="ECO:0007669"/>
    <property type="project" value="UniProtKB-ARBA"/>
</dbReference>
<gene>
    <name evidence="10" type="primary">cid11</name>
    <name evidence="10" type="ORF">SOMG_00158</name>
</gene>
<dbReference type="EC" id="2.7.7.19" evidence="4"/>
<evidence type="ECO:0000256" key="3">
    <source>
        <dbReference type="ARBA" id="ARBA00008593"/>
    </source>
</evidence>
<dbReference type="GeneID" id="80873644"/>
<evidence type="ECO:0000313" key="11">
    <source>
        <dbReference type="Proteomes" id="UP001212411"/>
    </source>
</evidence>
<evidence type="ECO:0000256" key="7">
    <source>
        <dbReference type="ARBA" id="ARBA00022842"/>
    </source>
</evidence>
<reference evidence="10 11" key="1">
    <citation type="journal article" date="2023" name="G3 (Bethesda)">
        <title>A high-quality reference genome for the fission yeast Schizosaccharomyces osmophilus.</title>
        <authorList>
            <person name="Jia G.S."/>
            <person name="Zhang W.C."/>
            <person name="Liang Y."/>
            <person name="Liu X.H."/>
            <person name="Rhind N."/>
            <person name="Pidoux A."/>
            <person name="Brysch-Herzberg M."/>
            <person name="Du L.L."/>
        </authorList>
    </citation>
    <scope>NUCLEOTIDE SEQUENCE [LARGE SCALE GENOMIC DNA]</scope>
    <source>
        <strain evidence="10 11">CBS 15793</strain>
    </source>
</reference>
<dbReference type="PANTHER" id="PTHR12271:SF113">
    <property type="entry name" value="POLY(A) RNA POLYMERASE CID11"/>
    <property type="match status" value="1"/>
</dbReference>
<sequence>MELGFDYCPFESFVSPKRKRFETKSIRLQSNVNLENIAKQRGSEELTKECWKLFKDLKPTPQEKVHREQFIIKLKTILKNSIPDKNLDLFVFGSTESRLAIHQSDIDVCIVTRGKEQLRSTCQLAYILHTCMQKSRSYQKLTNCLDGMKRITCVPRARVPIVKIWDPQLNISSDININNDIAKLNTEMLHLFVKIDPRMRALGLIIKYWAKQRSLNDAVGCGTITSYTLSCMIVNFLQTRNPRLLPSMMELNAGQKNNVQFTTNLGNFQKDSHRNKASLGDLFLDFFRYYGFFYDYKESVASVRSGSILNKRAKGWNMDMNSSLCVEEPFNTSRNLANTADDTSVRGLQSEFQRAFHLLNGYPARQALSNLNEEYQFPSEIHASYDMYPSPDMPFFIGNNEVNPWPAEVESFPHPYYPPQTIPINDCNSNYVYYIPDETNSQACADRQSSYQYSQTGDLYYGKKPPWHYLPSDSWLVWYPGQEDFRPANMFQ</sequence>
<evidence type="ECO:0000313" key="10">
    <source>
        <dbReference type="EMBL" id="WBW72540.1"/>
    </source>
</evidence>
<dbReference type="PANTHER" id="PTHR12271">
    <property type="entry name" value="POLY A POLYMERASE CID PAP -RELATED"/>
    <property type="match status" value="1"/>
</dbReference>
<dbReference type="KEGG" id="som:SOMG_00158"/>
<dbReference type="Proteomes" id="UP001212411">
    <property type="component" value="Chromosome 1"/>
</dbReference>
<dbReference type="Pfam" id="PF22600">
    <property type="entry name" value="MTPAP-like_central"/>
    <property type="match status" value="1"/>
</dbReference>
<evidence type="ECO:0000256" key="5">
    <source>
        <dbReference type="ARBA" id="ARBA00022679"/>
    </source>
</evidence>
<dbReference type="GO" id="GO:0031123">
    <property type="term" value="P:RNA 3'-end processing"/>
    <property type="evidence" value="ECO:0007669"/>
    <property type="project" value="TreeGrafter"/>
</dbReference>
<comment type="cofactor">
    <cofactor evidence="1">
        <name>Mn(2+)</name>
        <dbReference type="ChEBI" id="CHEBI:29035"/>
    </cofactor>
</comment>
<keyword evidence="6" id="KW-0479">Metal-binding</keyword>
<name>A0AAE9WAD2_9SCHI</name>
<protein>
    <recommendedName>
        <fullName evidence="4">polynucleotide adenylyltransferase</fullName>
        <ecNumber evidence="4">2.7.7.19</ecNumber>
    </recommendedName>
</protein>
<evidence type="ECO:0000259" key="8">
    <source>
        <dbReference type="Pfam" id="PF03828"/>
    </source>
</evidence>
<evidence type="ECO:0000256" key="4">
    <source>
        <dbReference type="ARBA" id="ARBA00012388"/>
    </source>
</evidence>
<dbReference type="SUPFAM" id="SSF81301">
    <property type="entry name" value="Nucleotidyltransferase"/>
    <property type="match status" value="1"/>
</dbReference>
<dbReference type="InterPro" id="IPR054708">
    <property type="entry name" value="MTPAP-like_central"/>
</dbReference>
<dbReference type="Gene3D" id="3.30.460.10">
    <property type="entry name" value="Beta Polymerase, domain 2"/>
    <property type="match status" value="1"/>
</dbReference>
<dbReference type="CDD" id="cd05402">
    <property type="entry name" value="NT_PAP_TUTase"/>
    <property type="match status" value="1"/>
</dbReference>
<dbReference type="Pfam" id="PF03828">
    <property type="entry name" value="PAP_assoc"/>
    <property type="match status" value="1"/>
</dbReference>
<comment type="cofactor">
    <cofactor evidence="2">
        <name>Mg(2+)</name>
        <dbReference type="ChEBI" id="CHEBI:18420"/>
    </cofactor>
</comment>
<dbReference type="GO" id="GO:0010605">
    <property type="term" value="P:negative regulation of macromolecule metabolic process"/>
    <property type="evidence" value="ECO:0007669"/>
    <property type="project" value="UniProtKB-ARBA"/>
</dbReference>
<evidence type="ECO:0000259" key="9">
    <source>
        <dbReference type="Pfam" id="PF22600"/>
    </source>
</evidence>
<dbReference type="GO" id="GO:0046872">
    <property type="term" value="F:metal ion binding"/>
    <property type="evidence" value="ECO:0007669"/>
    <property type="project" value="UniProtKB-KW"/>
</dbReference>
<keyword evidence="5 10" id="KW-0808">Transferase</keyword>
<evidence type="ECO:0000256" key="1">
    <source>
        <dbReference type="ARBA" id="ARBA00001936"/>
    </source>
</evidence>
<keyword evidence="11" id="KW-1185">Reference proteome</keyword>
<evidence type="ECO:0000256" key="2">
    <source>
        <dbReference type="ARBA" id="ARBA00001946"/>
    </source>
</evidence>
<dbReference type="Gene3D" id="1.10.1410.10">
    <property type="match status" value="1"/>
</dbReference>
<feature type="domain" description="PAP-associated" evidence="8">
    <location>
        <begin position="278"/>
        <end position="333"/>
    </location>
</feature>
<dbReference type="EMBL" id="CP115611">
    <property type="protein sequence ID" value="WBW72540.1"/>
    <property type="molecule type" value="Genomic_DNA"/>
</dbReference>
<proteinExistence type="inferred from homology"/>
<dbReference type="InterPro" id="IPR002058">
    <property type="entry name" value="PAP_assoc"/>
</dbReference>
<dbReference type="RefSeq" id="XP_056036783.1">
    <property type="nucleotide sequence ID" value="XM_056178955.1"/>
</dbReference>